<organism evidence="1">
    <name type="scientific">uncultured Caudovirales phage</name>
    <dbReference type="NCBI Taxonomy" id="2100421"/>
    <lineage>
        <taxon>Viruses</taxon>
        <taxon>Duplodnaviria</taxon>
        <taxon>Heunggongvirae</taxon>
        <taxon>Uroviricota</taxon>
        <taxon>Caudoviricetes</taxon>
        <taxon>Peduoviridae</taxon>
        <taxon>Maltschvirus</taxon>
        <taxon>Maltschvirus maltsch</taxon>
    </lineage>
</organism>
<evidence type="ECO:0000313" key="3">
    <source>
        <dbReference type="EMBL" id="CAB4179360.1"/>
    </source>
</evidence>
<evidence type="ECO:0000313" key="1">
    <source>
        <dbReference type="EMBL" id="CAB4166978.1"/>
    </source>
</evidence>
<reference evidence="1" key="1">
    <citation type="submission" date="2020-04" db="EMBL/GenBank/DDBJ databases">
        <authorList>
            <person name="Chiriac C."/>
            <person name="Salcher M."/>
            <person name="Ghai R."/>
            <person name="Kavagutti S V."/>
        </authorList>
    </citation>
    <scope>NUCLEOTIDE SEQUENCE</scope>
</reference>
<evidence type="ECO:0000313" key="5">
    <source>
        <dbReference type="EMBL" id="CAB4193377.1"/>
    </source>
</evidence>
<name>A0A6J5PCM5_9CAUD</name>
<dbReference type="EMBL" id="LR796979">
    <property type="protein sequence ID" value="CAB4179360.1"/>
    <property type="molecule type" value="Genomic_DNA"/>
</dbReference>
<accession>A0A6J5PCM5</accession>
<dbReference type="EMBL" id="LR797132">
    <property type="protein sequence ID" value="CAB4189125.1"/>
    <property type="molecule type" value="Genomic_DNA"/>
</dbReference>
<gene>
    <name evidence="3" type="ORF">UFOVP1034_81</name>
    <name evidence="4" type="ORF">UFOVP1177_81</name>
    <name evidence="5" type="ORF">UFOVP1243_68</name>
    <name evidence="6" type="ORF">UFOVP1581_77</name>
    <name evidence="1" type="ORF">UFOVP854_77</name>
    <name evidence="2" type="ORF">UFOVP964_77</name>
</gene>
<dbReference type="EMBL" id="LR796924">
    <property type="protein sequence ID" value="CAB4174722.1"/>
    <property type="molecule type" value="Genomic_DNA"/>
</dbReference>
<evidence type="ECO:0000313" key="6">
    <source>
        <dbReference type="EMBL" id="CAB5231399.1"/>
    </source>
</evidence>
<proteinExistence type="predicted"/>
<dbReference type="EMBL" id="LR797196">
    <property type="protein sequence ID" value="CAB4193377.1"/>
    <property type="molecule type" value="Genomic_DNA"/>
</dbReference>
<evidence type="ECO:0000313" key="4">
    <source>
        <dbReference type="EMBL" id="CAB4189125.1"/>
    </source>
</evidence>
<evidence type="ECO:0000313" key="2">
    <source>
        <dbReference type="EMBL" id="CAB4174722.1"/>
    </source>
</evidence>
<sequence>MFRNLGSNSNPVHIQGSATSYFSAPETDLDPRLFSGTTLNGWVRNGILQLLFGFLNEQYRHPDLWCHVWIAGSAVSYQWSAAREPGDLDVLIGIDYLQFRKAHPEYSGLGDVEISRMLNEDFREHLQPETENWNGFEVTFYVNPGATDIRTINPYAAYDLTHNEWTVHPSQATAPENRVWDEVAKRDLSLATEIVTRYTKALTDIQGAQNDPARRNAETRMHAALTQASALFEDIHGARKFAFRKEGAGYADFYNYRWQAGKKYGTIPALKKMSEYWSAYKTQQAEDTYGVVLPDTQTLIRRAATYRAKG</sequence>
<dbReference type="EMBL" id="LR796798">
    <property type="protein sequence ID" value="CAB4166978.1"/>
    <property type="molecule type" value="Genomic_DNA"/>
</dbReference>
<dbReference type="EMBL" id="LR798433">
    <property type="protein sequence ID" value="CAB5231399.1"/>
    <property type="molecule type" value="Genomic_DNA"/>
</dbReference>
<protein>
    <submittedName>
        <fullName evidence="1">Uncharacterized protein</fullName>
    </submittedName>
</protein>